<dbReference type="GeneID" id="17285837"/>
<dbReference type="InterPro" id="IPR029058">
    <property type="entry name" value="AB_hydrolase_fold"/>
</dbReference>
<accession>A0A0D3IB17</accession>
<dbReference type="GeneID" id="17254603"/>
<dbReference type="OMA" id="QIAAWYI"/>
<dbReference type="RefSeq" id="XP_005760881.1">
    <property type="nucleotide sequence ID" value="XM_005760824.1"/>
</dbReference>
<keyword evidence="3" id="KW-1185">Reference proteome</keyword>
<sequence length="390" mass="42934">MLRSSRTLVRGGAVVLGGLGWRQTMCAPEPAEATPSKTPETSFYQKLMASAGLAAWVAATFTDAPHANDISKSMVRTPKDYGMAYEEVSFPATDGCQIAAWYIPAKEKGSKKVAVVSHQSWSYANKSGMVELRMPVLPGLPGTMKQEAIDYVKLHKVLHDDGFHVLAFDMRNHGDSERRLPSGWGVVEYMDAAGALDYVNAHPVLSRCKVALFPFCVAGQAMLKANALHPEKFKNVVAMVATNLFTLKNMYLENPAFHTFFMSGGGSFQYINEETLDSALRAKHAQYIAAGTIQEDPNIDLCVKQLCATTYASKVKVPVLYCTPLEDFVPNQRVDAPEILKSFPNCEFHAIGTSAPPPFRTSTNNRSQGYNYFQNEGSEVMLDFLHRNGL</sequence>
<reference evidence="2" key="2">
    <citation type="submission" date="2024-10" db="UniProtKB">
        <authorList>
            <consortium name="EnsemblProtists"/>
        </authorList>
    </citation>
    <scope>IDENTIFICATION</scope>
</reference>
<dbReference type="AlphaFoldDB" id="A0A0D3IB17"/>
<dbReference type="HOGENOM" id="CLU_708689_0_0_1"/>
<organism evidence="2 3">
    <name type="scientific">Emiliania huxleyi (strain CCMP1516)</name>
    <dbReference type="NCBI Taxonomy" id="280463"/>
    <lineage>
        <taxon>Eukaryota</taxon>
        <taxon>Haptista</taxon>
        <taxon>Haptophyta</taxon>
        <taxon>Prymnesiophyceae</taxon>
        <taxon>Isochrysidales</taxon>
        <taxon>Noelaerhabdaceae</taxon>
        <taxon>Emiliania</taxon>
    </lineage>
</organism>
<dbReference type="InterPro" id="IPR000073">
    <property type="entry name" value="AB_hydrolase_1"/>
</dbReference>
<dbReference type="Gene3D" id="3.40.50.1820">
    <property type="entry name" value="alpha/beta hydrolase"/>
    <property type="match status" value="1"/>
</dbReference>
<dbReference type="KEGG" id="ehx:EMIHUDRAFT_222682"/>
<dbReference type="Proteomes" id="UP000013827">
    <property type="component" value="Unassembled WGS sequence"/>
</dbReference>
<feature type="domain" description="AB hydrolase-1" evidence="1">
    <location>
        <begin position="137"/>
        <end position="254"/>
    </location>
</feature>
<evidence type="ECO:0000259" key="1">
    <source>
        <dbReference type="Pfam" id="PF00561"/>
    </source>
</evidence>
<proteinExistence type="predicted"/>
<dbReference type="SUPFAM" id="SSF53474">
    <property type="entry name" value="alpha/beta-Hydrolases"/>
    <property type="match status" value="1"/>
</dbReference>
<dbReference type="KEGG" id="ehx:EMIHUDRAFT_249104"/>
<dbReference type="EnsemblProtists" id="EOD40566">
    <property type="protein sequence ID" value="EOD40566"/>
    <property type="gene ID" value="EMIHUDRAFT_222682"/>
</dbReference>
<dbReference type="RefSeq" id="XP_005792995.1">
    <property type="nucleotide sequence ID" value="XM_005792938.1"/>
</dbReference>
<dbReference type="eggNOG" id="ENOG502S9ZU">
    <property type="taxonomic scope" value="Eukaryota"/>
</dbReference>
<evidence type="ECO:0000313" key="2">
    <source>
        <dbReference type="EnsemblProtists" id="EOD08452"/>
    </source>
</evidence>
<reference evidence="3" key="1">
    <citation type="journal article" date="2013" name="Nature">
        <title>Pan genome of the phytoplankton Emiliania underpins its global distribution.</title>
        <authorList>
            <person name="Read B.A."/>
            <person name="Kegel J."/>
            <person name="Klute M.J."/>
            <person name="Kuo A."/>
            <person name="Lefebvre S.C."/>
            <person name="Maumus F."/>
            <person name="Mayer C."/>
            <person name="Miller J."/>
            <person name="Monier A."/>
            <person name="Salamov A."/>
            <person name="Young J."/>
            <person name="Aguilar M."/>
            <person name="Claverie J.M."/>
            <person name="Frickenhaus S."/>
            <person name="Gonzalez K."/>
            <person name="Herman E.K."/>
            <person name="Lin Y.C."/>
            <person name="Napier J."/>
            <person name="Ogata H."/>
            <person name="Sarno A.F."/>
            <person name="Shmutz J."/>
            <person name="Schroeder D."/>
            <person name="de Vargas C."/>
            <person name="Verret F."/>
            <person name="von Dassow P."/>
            <person name="Valentin K."/>
            <person name="Van de Peer Y."/>
            <person name="Wheeler G."/>
            <person name="Dacks J.B."/>
            <person name="Delwiche C.F."/>
            <person name="Dyhrman S.T."/>
            <person name="Glockner G."/>
            <person name="John U."/>
            <person name="Richards T."/>
            <person name="Worden A.Z."/>
            <person name="Zhang X."/>
            <person name="Grigoriev I.V."/>
            <person name="Allen A.E."/>
            <person name="Bidle K."/>
            <person name="Borodovsky M."/>
            <person name="Bowler C."/>
            <person name="Brownlee C."/>
            <person name="Cock J.M."/>
            <person name="Elias M."/>
            <person name="Gladyshev V.N."/>
            <person name="Groth M."/>
            <person name="Guda C."/>
            <person name="Hadaegh A."/>
            <person name="Iglesias-Rodriguez M.D."/>
            <person name="Jenkins J."/>
            <person name="Jones B.M."/>
            <person name="Lawson T."/>
            <person name="Leese F."/>
            <person name="Lindquist E."/>
            <person name="Lobanov A."/>
            <person name="Lomsadze A."/>
            <person name="Malik S.B."/>
            <person name="Marsh M.E."/>
            <person name="Mackinder L."/>
            <person name="Mock T."/>
            <person name="Mueller-Roeber B."/>
            <person name="Pagarete A."/>
            <person name="Parker M."/>
            <person name="Probert I."/>
            <person name="Quesneville H."/>
            <person name="Raines C."/>
            <person name="Rensing S.A."/>
            <person name="Riano-Pachon D.M."/>
            <person name="Richier S."/>
            <person name="Rokitta S."/>
            <person name="Shiraiwa Y."/>
            <person name="Soanes D.M."/>
            <person name="van der Giezen M."/>
            <person name="Wahlund T.M."/>
            <person name="Williams B."/>
            <person name="Wilson W."/>
            <person name="Wolfe G."/>
            <person name="Wurch L.L."/>
        </authorList>
    </citation>
    <scope>NUCLEOTIDE SEQUENCE</scope>
</reference>
<dbReference type="EnsemblProtists" id="EOD08452">
    <property type="protein sequence ID" value="EOD08452"/>
    <property type="gene ID" value="EMIHUDRAFT_249104"/>
</dbReference>
<name>A0A0D3IB17_EMIH1</name>
<protein>
    <recommendedName>
        <fullName evidence="1">AB hydrolase-1 domain-containing protein</fullName>
    </recommendedName>
</protein>
<dbReference type="Pfam" id="PF00561">
    <property type="entry name" value="Abhydrolase_1"/>
    <property type="match status" value="1"/>
</dbReference>
<evidence type="ECO:0000313" key="3">
    <source>
        <dbReference type="Proteomes" id="UP000013827"/>
    </source>
</evidence>
<dbReference type="PaxDb" id="2903-EOD08452"/>